<feature type="region of interest" description="Disordered" evidence="1">
    <location>
        <begin position="131"/>
        <end position="153"/>
    </location>
</feature>
<feature type="compositionally biased region" description="Basic residues" evidence="1">
    <location>
        <begin position="50"/>
        <end position="67"/>
    </location>
</feature>
<feature type="compositionally biased region" description="Low complexity" evidence="1">
    <location>
        <begin position="23"/>
        <end position="36"/>
    </location>
</feature>
<name>A0A8D8J9T3_CULPI</name>
<evidence type="ECO:0000313" key="2">
    <source>
        <dbReference type="EMBL" id="CAG6567913.1"/>
    </source>
</evidence>
<feature type="compositionally biased region" description="Basic residues" evidence="1">
    <location>
        <begin position="1"/>
        <end position="17"/>
    </location>
</feature>
<organism evidence="2">
    <name type="scientific">Culex pipiens</name>
    <name type="common">House mosquito</name>
    <dbReference type="NCBI Taxonomy" id="7175"/>
    <lineage>
        <taxon>Eukaryota</taxon>
        <taxon>Metazoa</taxon>
        <taxon>Ecdysozoa</taxon>
        <taxon>Arthropoda</taxon>
        <taxon>Hexapoda</taxon>
        <taxon>Insecta</taxon>
        <taxon>Pterygota</taxon>
        <taxon>Neoptera</taxon>
        <taxon>Endopterygota</taxon>
        <taxon>Diptera</taxon>
        <taxon>Nematocera</taxon>
        <taxon>Culicoidea</taxon>
        <taxon>Culicidae</taxon>
        <taxon>Culicinae</taxon>
        <taxon>Culicini</taxon>
        <taxon>Culex</taxon>
        <taxon>Culex</taxon>
    </lineage>
</organism>
<feature type="compositionally biased region" description="Low complexity" evidence="1">
    <location>
        <begin position="96"/>
        <end position="117"/>
    </location>
</feature>
<feature type="region of interest" description="Disordered" evidence="1">
    <location>
        <begin position="1"/>
        <end position="117"/>
    </location>
</feature>
<dbReference type="AlphaFoldDB" id="A0A8D8J9T3"/>
<protein>
    <submittedName>
        <fullName evidence="2">(northern house mosquito) hypothetical protein</fullName>
    </submittedName>
</protein>
<evidence type="ECO:0000256" key="1">
    <source>
        <dbReference type="SAM" id="MobiDB-lite"/>
    </source>
</evidence>
<proteinExistence type="predicted"/>
<feature type="compositionally biased region" description="Basic residues" evidence="1">
    <location>
        <begin position="81"/>
        <end position="95"/>
    </location>
</feature>
<reference evidence="2" key="1">
    <citation type="submission" date="2021-05" db="EMBL/GenBank/DDBJ databases">
        <authorList>
            <person name="Alioto T."/>
            <person name="Alioto T."/>
            <person name="Gomez Garrido J."/>
        </authorList>
    </citation>
    <scope>NUCLEOTIDE SEQUENCE</scope>
</reference>
<dbReference type="EMBL" id="HBUE01173314">
    <property type="protein sequence ID" value="CAG6516414.1"/>
    <property type="molecule type" value="Transcribed_RNA"/>
</dbReference>
<sequence>MDSRRNSTRSKLKRPRSTRCGSRLRPVSPTSRSTRYSTHRSSTKLDPPSHRHQYLIRSKSFRNRRQSARWPDRNRSATPRSRLRRRSPSNSRRVRPSSPTSSRPSSSNSNNRSSNTCRSLRWNLQDNLLCTTPRSPLNRFTTRSPPRPPTRCT</sequence>
<accession>A0A8D8J9T3</accession>
<dbReference type="EMBL" id="HBUE01278782">
    <property type="protein sequence ID" value="CAG6567913.1"/>
    <property type="molecule type" value="Transcribed_RNA"/>
</dbReference>